<protein>
    <recommendedName>
        <fullName evidence="3">Leucine rich repeat (LRR) protein</fullName>
    </recommendedName>
</protein>
<dbReference type="InterPro" id="IPR047722">
    <property type="entry name" value="STM4015-like"/>
</dbReference>
<dbReference type="NCBIfam" id="NF038076">
    <property type="entry name" value="fam_STM4015"/>
    <property type="match status" value="1"/>
</dbReference>
<keyword evidence="2" id="KW-1185">Reference proteome</keyword>
<dbReference type="Proteomes" id="UP000316706">
    <property type="component" value="Unassembled WGS sequence"/>
</dbReference>
<evidence type="ECO:0008006" key="3">
    <source>
        <dbReference type="Google" id="ProtNLM"/>
    </source>
</evidence>
<dbReference type="AlphaFoldDB" id="A0A543IC08"/>
<sequence>MSIHAHLHRYGGLRVVRFDDETKADGKFPPPDQAAWYVGTTFNGESFGDTFARFMKAVDTTRVTTLVIGYWGASHDRSCTYPVELLAEAADSFPALRALFLGDIVGEESEISWIEHSDITPLFTAFPGLESLEVRGASELRLEPVRSDRLQTLRFESGGLPAEVVRAVAASDLPNLRYLDMWLGEENYGGNATVADLAPLLSGERLPALRHLGLENSEIQDEIAAAVASAPVVARLKSLSLAMGALTDRGAEALLAGQPLTHLDVLDLRHHFLSDAMMQRVEAALPGVEVDLSDQQEPEDEDWFFIEVSE</sequence>
<dbReference type="Gene3D" id="3.80.10.10">
    <property type="entry name" value="Ribonuclease Inhibitor"/>
    <property type="match status" value="1"/>
</dbReference>
<evidence type="ECO:0000313" key="1">
    <source>
        <dbReference type="EMBL" id="TQM68126.1"/>
    </source>
</evidence>
<gene>
    <name evidence="1" type="ORF">FHX41_1760</name>
</gene>
<name>A0A543IC08_9ACTN</name>
<reference evidence="1 2" key="1">
    <citation type="submission" date="2019-06" db="EMBL/GenBank/DDBJ databases">
        <title>Sequencing the genomes of 1000 actinobacteria strains.</title>
        <authorList>
            <person name="Klenk H.-P."/>
        </authorList>
    </citation>
    <scope>NUCLEOTIDE SEQUENCE [LARGE SCALE GENOMIC DNA]</scope>
    <source>
        <strain evidence="1 2">DSM 45043</strain>
    </source>
</reference>
<evidence type="ECO:0000313" key="2">
    <source>
        <dbReference type="Proteomes" id="UP000316706"/>
    </source>
</evidence>
<dbReference type="SUPFAM" id="SSF52047">
    <property type="entry name" value="RNI-like"/>
    <property type="match status" value="1"/>
</dbReference>
<dbReference type="RefSeq" id="WP_141967383.1">
    <property type="nucleotide sequence ID" value="NZ_VFPO01000001.1"/>
</dbReference>
<dbReference type="EMBL" id="VFPO01000001">
    <property type="protein sequence ID" value="TQM68126.1"/>
    <property type="molecule type" value="Genomic_DNA"/>
</dbReference>
<organism evidence="1 2">
    <name type="scientific">Actinomadura hallensis</name>
    <dbReference type="NCBI Taxonomy" id="337895"/>
    <lineage>
        <taxon>Bacteria</taxon>
        <taxon>Bacillati</taxon>
        <taxon>Actinomycetota</taxon>
        <taxon>Actinomycetes</taxon>
        <taxon>Streptosporangiales</taxon>
        <taxon>Thermomonosporaceae</taxon>
        <taxon>Actinomadura</taxon>
    </lineage>
</organism>
<dbReference type="OrthoDB" id="9781345at2"/>
<dbReference type="InterPro" id="IPR032675">
    <property type="entry name" value="LRR_dom_sf"/>
</dbReference>
<proteinExistence type="predicted"/>
<accession>A0A543IC08</accession>
<comment type="caution">
    <text evidence="1">The sequence shown here is derived from an EMBL/GenBank/DDBJ whole genome shotgun (WGS) entry which is preliminary data.</text>
</comment>